<organism evidence="1 2">
    <name type="scientific">Streptomyces aurantiacus JA 4570</name>
    <dbReference type="NCBI Taxonomy" id="1286094"/>
    <lineage>
        <taxon>Bacteria</taxon>
        <taxon>Bacillati</taxon>
        <taxon>Actinomycetota</taxon>
        <taxon>Actinomycetes</taxon>
        <taxon>Kitasatosporales</taxon>
        <taxon>Streptomycetaceae</taxon>
        <taxon>Streptomyces</taxon>
        <taxon>Streptomyces aurantiacus group</taxon>
    </lineage>
</organism>
<evidence type="ECO:0000313" key="2">
    <source>
        <dbReference type="Proteomes" id="UP000014629"/>
    </source>
</evidence>
<protein>
    <recommendedName>
        <fullName evidence="3">Head-to-tail adaptor</fullName>
    </recommendedName>
</protein>
<evidence type="ECO:0000313" key="1">
    <source>
        <dbReference type="EMBL" id="EPH40338.1"/>
    </source>
</evidence>
<comment type="caution">
    <text evidence="1">The sequence shown here is derived from an EMBL/GenBank/DDBJ whole genome shotgun (WGS) entry which is preliminary data.</text>
</comment>
<dbReference type="OrthoDB" id="4236785at2"/>
<dbReference type="PATRIC" id="fig|1286094.4.peg.6522"/>
<name>S3ZB29_9ACTN</name>
<dbReference type="Proteomes" id="UP000014629">
    <property type="component" value="Unassembled WGS sequence"/>
</dbReference>
<keyword evidence="2" id="KW-1185">Reference proteome</keyword>
<dbReference type="RefSeq" id="WP_016644720.1">
    <property type="nucleotide sequence ID" value="NZ_AOPZ01000422.1"/>
</dbReference>
<reference evidence="1 2" key="1">
    <citation type="submission" date="2013-02" db="EMBL/GenBank/DDBJ databases">
        <title>Draft Genome Sequence of Streptomyces aurantiacus, Which Produces Setomimycin.</title>
        <authorList>
            <person name="Gruening B.A."/>
            <person name="Praeg A."/>
            <person name="Erxleben A."/>
            <person name="Guenther S."/>
            <person name="Mueller M."/>
        </authorList>
    </citation>
    <scope>NUCLEOTIDE SEQUENCE [LARGE SCALE GENOMIC DNA]</scope>
    <source>
        <strain evidence="1 2">JA 4570</strain>
    </source>
</reference>
<evidence type="ECO:0008006" key="3">
    <source>
        <dbReference type="Google" id="ProtNLM"/>
    </source>
</evidence>
<dbReference type="EMBL" id="AOPZ01000422">
    <property type="protein sequence ID" value="EPH40338.1"/>
    <property type="molecule type" value="Genomic_DNA"/>
</dbReference>
<proteinExistence type="predicted"/>
<sequence length="129" mass="13588">MGRVYATPEQLAAWTGRPAPADAERLLARASEDVDDTLRTAVYLTDNAGMPTDPPTVAALRHAVCAQVEYQLATGDDGTGASGRWDSVSIGPVSLSGRKDGPQTPDDLHLAPRALRALTRAGLLPGVIW</sequence>
<dbReference type="AlphaFoldDB" id="S3ZB29"/>
<accession>S3ZB29</accession>
<gene>
    <name evidence="1" type="ORF">STRAU_6601</name>
</gene>